<feature type="domain" description="DUF547" evidence="2">
    <location>
        <begin position="75"/>
        <end position="187"/>
    </location>
</feature>
<comment type="caution">
    <text evidence="3">The sequence shown here is derived from an EMBL/GenBank/DDBJ whole genome shotgun (WGS) entry which is preliminary data.</text>
</comment>
<proteinExistence type="predicted"/>
<dbReference type="EMBL" id="SSFO01000215">
    <property type="protein sequence ID" value="TXI30778.1"/>
    <property type="molecule type" value="Genomic_DNA"/>
</dbReference>
<evidence type="ECO:0000259" key="2">
    <source>
        <dbReference type="Pfam" id="PF04784"/>
    </source>
</evidence>
<feature type="chain" id="PRO_5022936647" evidence="1">
    <location>
        <begin position="19"/>
        <end position="261"/>
    </location>
</feature>
<dbReference type="AlphaFoldDB" id="A0A5C7W362"/>
<dbReference type="InterPro" id="IPR006869">
    <property type="entry name" value="DUF547"/>
</dbReference>
<gene>
    <name evidence="3" type="ORF">E6Q69_12915</name>
</gene>
<sequence>MRTLLLTLMFCLSGQVQANTFDHDHAQWTALLARHVTWIDQGVASQVDYRGFKQDQTAVDGYLATLSGVSRQQFEGWSRNRRLAFLINAYNAFTVKLVIEHYPVESIKAIGGLFGNPWKQAFIPLLEQTLSLDQIEHSLIRQPGVFDEPRIHFAVNCASVGCPALRSEAFVAGRLDEQLEDSQRRFLRDRSRNRFDASSGRFQVSKIFDWYGEDFAKHWGSLEDYLRQQAALVVATEQRQQTVNPLKVEFIDYDWSLNQSS</sequence>
<reference evidence="3 4" key="1">
    <citation type="submission" date="2018-09" db="EMBL/GenBank/DDBJ databases">
        <title>Metagenome Assembled Genomes from an Advanced Water Purification Facility.</title>
        <authorList>
            <person name="Stamps B.W."/>
            <person name="Spear J.R."/>
        </authorList>
    </citation>
    <scope>NUCLEOTIDE SEQUENCE [LARGE SCALE GENOMIC DNA]</scope>
    <source>
        <strain evidence="3">Bin_52_1</strain>
    </source>
</reference>
<keyword evidence="1" id="KW-0732">Signal</keyword>
<dbReference type="PANTHER" id="PTHR46361">
    <property type="entry name" value="ELECTRON CARRIER/ PROTEIN DISULFIDE OXIDOREDUCTASE"/>
    <property type="match status" value="1"/>
</dbReference>
<evidence type="ECO:0000256" key="1">
    <source>
        <dbReference type="SAM" id="SignalP"/>
    </source>
</evidence>
<name>A0A5C7W362_AQUAC</name>
<evidence type="ECO:0000313" key="3">
    <source>
        <dbReference type="EMBL" id="TXI30778.1"/>
    </source>
</evidence>
<evidence type="ECO:0000313" key="4">
    <source>
        <dbReference type="Proteomes" id="UP000321110"/>
    </source>
</evidence>
<feature type="signal peptide" evidence="1">
    <location>
        <begin position="1"/>
        <end position="18"/>
    </location>
</feature>
<dbReference type="Pfam" id="PF04784">
    <property type="entry name" value="DUF547"/>
    <property type="match status" value="1"/>
</dbReference>
<accession>A0A5C7W362</accession>
<protein>
    <submittedName>
        <fullName evidence="3">DUF547 domain-containing protein</fullName>
    </submittedName>
</protein>
<dbReference type="PANTHER" id="PTHR46361:SF3">
    <property type="entry name" value="ELECTRON CARRIER_ PROTEIN DISULFIDE OXIDOREDUCTASE"/>
    <property type="match status" value="1"/>
</dbReference>
<dbReference type="Proteomes" id="UP000321110">
    <property type="component" value="Unassembled WGS sequence"/>
</dbReference>
<organism evidence="3 4">
    <name type="scientific">Aquipseudomonas alcaligenes</name>
    <name type="common">Pseudomonas alcaligenes</name>
    <dbReference type="NCBI Taxonomy" id="43263"/>
    <lineage>
        <taxon>Bacteria</taxon>
        <taxon>Pseudomonadati</taxon>
        <taxon>Pseudomonadota</taxon>
        <taxon>Gammaproteobacteria</taxon>
        <taxon>Pseudomonadales</taxon>
        <taxon>Pseudomonadaceae</taxon>
        <taxon>Aquipseudomonas</taxon>
    </lineage>
</organism>